<dbReference type="SUPFAM" id="SSF110324">
    <property type="entry name" value="Ribosomal L27 protein-like"/>
    <property type="match status" value="1"/>
</dbReference>
<evidence type="ECO:0000259" key="4">
    <source>
        <dbReference type="Pfam" id="PF10447"/>
    </source>
</evidence>
<dbReference type="GO" id="GO:0006396">
    <property type="term" value="P:RNA processing"/>
    <property type="evidence" value="ECO:0007669"/>
    <property type="project" value="InterPro"/>
</dbReference>
<dbReference type="OrthoDB" id="440760at2759"/>
<dbReference type="PANTHER" id="PTHR12686">
    <property type="entry name" value="3'-5' EXORIBONUCLEASE CSL4-RELATED"/>
    <property type="match status" value="1"/>
</dbReference>
<keyword evidence="7" id="KW-1185">Reference proteome</keyword>
<name>E2A274_CAMFO</name>
<keyword evidence="3" id="KW-0271">Exosome</keyword>
<dbReference type="FunFam" id="2.40.50.140:FF:000198">
    <property type="entry name" value="Exosome complex component CSL4"/>
    <property type="match status" value="1"/>
</dbReference>
<feature type="domain" description="Exosome complex component N-terminal" evidence="5">
    <location>
        <begin position="45"/>
        <end position="76"/>
    </location>
</feature>
<dbReference type="GO" id="GO:0003723">
    <property type="term" value="F:RNA binding"/>
    <property type="evidence" value="ECO:0007669"/>
    <property type="project" value="InterPro"/>
</dbReference>
<dbReference type="Pfam" id="PF10447">
    <property type="entry name" value="EXOSC1"/>
    <property type="match status" value="1"/>
</dbReference>
<reference evidence="6 7" key="1">
    <citation type="journal article" date="2010" name="Science">
        <title>Genomic comparison of the ants Camponotus floridanus and Harpegnathos saltator.</title>
        <authorList>
            <person name="Bonasio R."/>
            <person name="Zhang G."/>
            <person name="Ye C."/>
            <person name="Mutti N.S."/>
            <person name="Fang X."/>
            <person name="Qin N."/>
            <person name="Donahue G."/>
            <person name="Yang P."/>
            <person name="Li Q."/>
            <person name="Li C."/>
            <person name="Zhang P."/>
            <person name="Huang Z."/>
            <person name="Berger S.L."/>
            <person name="Reinberg D."/>
            <person name="Wang J."/>
            <person name="Liebig J."/>
        </authorList>
    </citation>
    <scope>NUCLEOTIDE SEQUENCE [LARGE SCALE GENOMIC DNA]</scope>
    <source>
        <strain evidence="7">C129</strain>
    </source>
</reference>
<dbReference type="FunCoup" id="E2A274">
    <property type="interactions" value="1403"/>
</dbReference>
<dbReference type="GO" id="GO:0005737">
    <property type="term" value="C:cytoplasm"/>
    <property type="evidence" value="ECO:0007669"/>
    <property type="project" value="TreeGrafter"/>
</dbReference>
<dbReference type="CDD" id="cd05791">
    <property type="entry name" value="S1_CSL4"/>
    <property type="match status" value="1"/>
</dbReference>
<keyword evidence="2" id="KW-0963">Cytoplasm</keyword>
<dbReference type="InterPro" id="IPR025721">
    <property type="entry name" value="Exosome_cplx_N_dom"/>
</dbReference>
<organism evidence="7">
    <name type="scientific">Camponotus floridanus</name>
    <name type="common">Florida carpenter ant</name>
    <dbReference type="NCBI Taxonomy" id="104421"/>
    <lineage>
        <taxon>Eukaryota</taxon>
        <taxon>Metazoa</taxon>
        <taxon>Ecdysozoa</taxon>
        <taxon>Arthropoda</taxon>
        <taxon>Hexapoda</taxon>
        <taxon>Insecta</taxon>
        <taxon>Pterygota</taxon>
        <taxon>Neoptera</taxon>
        <taxon>Endopterygota</taxon>
        <taxon>Hymenoptera</taxon>
        <taxon>Apocrita</taxon>
        <taxon>Aculeata</taxon>
        <taxon>Formicoidea</taxon>
        <taxon>Formicidae</taxon>
        <taxon>Formicinae</taxon>
        <taxon>Camponotus</taxon>
    </lineage>
</organism>
<proteinExistence type="predicted"/>
<dbReference type="STRING" id="104421.E2A274"/>
<dbReference type="GO" id="GO:0005730">
    <property type="term" value="C:nucleolus"/>
    <property type="evidence" value="ECO:0007669"/>
    <property type="project" value="UniProtKB-SubCell"/>
</dbReference>
<evidence type="ECO:0000256" key="2">
    <source>
        <dbReference type="ARBA" id="ARBA00022490"/>
    </source>
</evidence>
<dbReference type="EMBL" id="GL435922">
    <property type="protein sequence ID" value="EFN72479.1"/>
    <property type="molecule type" value="Genomic_DNA"/>
</dbReference>
<evidence type="ECO:0000256" key="3">
    <source>
        <dbReference type="ARBA" id="ARBA00022835"/>
    </source>
</evidence>
<dbReference type="Proteomes" id="UP000000311">
    <property type="component" value="Unassembled WGS sequence"/>
</dbReference>
<dbReference type="PANTHER" id="PTHR12686:SF8">
    <property type="entry name" value="EXOSOME COMPLEX COMPONENT CSL4"/>
    <property type="match status" value="1"/>
</dbReference>
<evidence type="ECO:0000256" key="1">
    <source>
        <dbReference type="ARBA" id="ARBA00004604"/>
    </source>
</evidence>
<dbReference type="OMA" id="LRFAKCD"/>
<gene>
    <name evidence="6" type="ORF">EAG_09416</name>
</gene>
<protein>
    <submittedName>
        <fullName evidence="6">3'-5' exoribonuclease CSL4-like protein</fullName>
    </submittedName>
</protein>
<evidence type="ECO:0000313" key="7">
    <source>
        <dbReference type="Proteomes" id="UP000000311"/>
    </source>
</evidence>
<dbReference type="InParanoid" id="E2A274"/>
<sequence>MRREEDAAFGSPCDGVRMLTMKYPSLPYRETHETRRCSDFGGSSQRLCVSDKVNIAGPGTYEQQGYIYSKLAGIVKLITNEKQTRTIEVQGITEQSIVPAPGDIVTAIVTLVNQRFCKCSIKCVGDIVLTRPYRGILRKEDVRAIDKDRLEMYKCYRPGDIILARVMPMTEAHTYQLSTAENELGVVIAHSEEGVAMVPINWTQMQCPKSLCKEFRKVAKVVPEHVAAEHIEQ</sequence>
<evidence type="ECO:0000259" key="5">
    <source>
        <dbReference type="Pfam" id="PF14382"/>
    </source>
</evidence>
<dbReference type="Gene3D" id="2.40.50.140">
    <property type="entry name" value="Nucleic acid-binding proteins"/>
    <property type="match status" value="1"/>
</dbReference>
<dbReference type="Pfam" id="PF14382">
    <property type="entry name" value="ECR1_N"/>
    <property type="match status" value="1"/>
</dbReference>
<dbReference type="InterPro" id="IPR012340">
    <property type="entry name" value="NA-bd_OB-fold"/>
</dbReference>
<dbReference type="GO" id="GO:0000176">
    <property type="term" value="C:nuclear exosome (RNase complex)"/>
    <property type="evidence" value="ECO:0007669"/>
    <property type="project" value="TreeGrafter"/>
</dbReference>
<dbReference type="Gene3D" id="2.40.50.100">
    <property type="match status" value="1"/>
</dbReference>
<comment type="subcellular location">
    <subcellularLocation>
        <location evidence="1">Nucleus</location>
        <location evidence="1">Nucleolus</location>
    </subcellularLocation>
</comment>
<feature type="domain" description="Exosome complex component CSL4 C-terminal" evidence="4">
    <location>
        <begin position="131"/>
        <end position="167"/>
    </location>
</feature>
<evidence type="ECO:0000313" key="6">
    <source>
        <dbReference type="EMBL" id="EFN72479.1"/>
    </source>
</evidence>
<accession>E2A274</accession>
<dbReference type="InterPro" id="IPR019495">
    <property type="entry name" value="EXOSC1_C"/>
</dbReference>
<dbReference type="AlphaFoldDB" id="E2A274"/>
<dbReference type="InterPro" id="IPR039771">
    <property type="entry name" value="Csl4"/>
</dbReference>
<dbReference type="SUPFAM" id="SSF50249">
    <property type="entry name" value="Nucleic acid-binding proteins"/>
    <property type="match status" value="1"/>
</dbReference>